<feature type="domain" description="Major facilitator superfamily (MFS) profile" evidence="7">
    <location>
        <begin position="18"/>
        <end position="405"/>
    </location>
</feature>
<evidence type="ECO:0000256" key="6">
    <source>
        <dbReference type="SAM" id="Phobius"/>
    </source>
</evidence>
<feature type="transmembrane region" description="Helical" evidence="6">
    <location>
        <begin position="384"/>
        <end position="404"/>
    </location>
</feature>
<dbReference type="InterPro" id="IPR020846">
    <property type="entry name" value="MFS_dom"/>
</dbReference>
<keyword evidence="4 6" id="KW-1133">Transmembrane helix</keyword>
<dbReference type="Proteomes" id="UP001200313">
    <property type="component" value="Unassembled WGS sequence"/>
</dbReference>
<feature type="transmembrane region" description="Helical" evidence="6">
    <location>
        <begin position="86"/>
        <end position="104"/>
    </location>
</feature>
<dbReference type="EMBL" id="JANFYS010000024">
    <property type="protein sequence ID" value="MCQ4771121.1"/>
    <property type="molecule type" value="Genomic_DNA"/>
</dbReference>
<dbReference type="PANTHER" id="PTHR23502:SF132">
    <property type="entry name" value="POLYAMINE TRANSPORTER 2-RELATED"/>
    <property type="match status" value="1"/>
</dbReference>
<dbReference type="SUPFAM" id="SSF103473">
    <property type="entry name" value="MFS general substrate transporter"/>
    <property type="match status" value="1"/>
</dbReference>
<feature type="transmembrane region" description="Helical" evidence="6">
    <location>
        <begin position="222"/>
        <end position="242"/>
    </location>
</feature>
<dbReference type="InterPro" id="IPR011701">
    <property type="entry name" value="MFS"/>
</dbReference>
<dbReference type="PROSITE" id="PS50850">
    <property type="entry name" value="MFS"/>
    <property type="match status" value="1"/>
</dbReference>
<feature type="transmembrane region" description="Helical" evidence="6">
    <location>
        <begin position="262"/>
        <end position="280"/>
    </location>
</feature>
<feature type="transmembrane region" description="Helical" evidence="6">
    <location>
        <begin position="292"/>
        <end position="313"/>
    </location>
</feature>
<dbReference type="Gene3D" id="1.20.1720.10">
    <property type="entry name" value="Multidrug resistance protein D"/>
    <property type="match status" value="1"/>
</dbReference>
<dbReference type="RefSeq" id="WP_238075437.1">
    <property type="nucleotide sequence ID" value="NZ_JAKNJB010000066.1"/>
</dbReference>
<protein>
    <submittedName>
        <fullName evidence="9">MFS transporter</fullName>
    </submittedName>
</protein>
<evidence type="ECO:0000256" key="4">
    <source>
        <dbReference type="ARBA" id="ARBA00022989"/>
    </source>
</evidence>
<proteinExistence type="predicted"/>
<dbReference type="AlphaFoldDB" id="A0AAW5JRM8"/>
<gene>
    <name evidence="8" type="ORF">L0P79_19315</name>
    <name evidence="9" type="ORF">NE579_11705</name>
</gene>
<dbReference type="Pfam" id="PF07690">
    <property type="entry name" value="MFS_1"/>
    <property type="match status" value="1"/>
</dbReference>
<dbReference type="EMBL" id="JAKNJB010000066">
    <property type="protein sequence ID" value="MCG4529181.1"/>
    <property type="molecule type" value="Genomic_DNA"/>
</dbReference>
<comment type="caution">
    <text evidence="9">The sequence shown here is derived from an EMBL/GenBank/DDBJ whole genome shotgun (WGS) entry which is preliminary data.</text>
</comment>
<keyword evidence="2" id="KW-0813">Transport</keyword>
<evidence type="ECO:0000256" key="2">
    <source>
        <dbReference type="ARBA" id="ARBA00022448"/>
    </source>
</evidence>
<evidence type="ECO:0000256" key="5">
    <source>
        <dbReference type="ARBA" id="ARBA00023136"/>
    </source>
</evidence>
<feature type="transmembrane region" description="Helical" evidence="6">
    <location>
        <begin position="351"/>
        <end position="372"/>
    </location>
</feature>
<reference evidence="9" key="2">
    <citation type="submission" date="2022-06" db="EMBL/GenBank/DDBJ databases">
        <title>Isolation of gut microbiota from human fecal samples.</title>
        <authorList>
            <person name="Pamer E.G."/>
            <person name="Barat B."/>
            <person name="Waligurski E."/>
            <person name="Medina S."/>
            <person name="Paddock L."/>
            <person name="Mostad J."/>
        </authorList>
    </citation>
    <scope>NUCLEOTIDE SEQUENCE</scope>
    <source>
        <strain evidence="9">DFI.9.91</strain>
    </source>
</reference>
<keyword evidence="10" id="KW-1185">Reference proteome</keyword>
<evidence type="ECO:0000256" key="1">
    <source>
        <dbReference type="ARBA" id="ARBA00004651"/>
    </source>
</evidence>
<feature type="transmembrane region" description="Helical" evidence="6">
    <location>
        <begin position="21"/>
        <end position="43"/>
    </location>
</feature>
<accession>A0AAW5JRM8</accession>
<evidence type="ECO:0000313" key="9">
    <source>
        <dbReference type="EMBL" id="MCQ4771121.1"/>
    </source>
</evidence>
<evidence type="ECO:0000256" key="3">
    <source>
        <dbReference type="ARBA" id="ARBA00022692"/>
    </source>
</evidence>
<sequence>MSEKTTLQNGENNVRKYSTMMTIICGFMLSMGAIHMDTINWILPTIAKELASGNSTLMVTSGFFYGMMIGHLLVGPISDMIGKKKTMLLGFVICIVGAVIGANSHALGGLIAARLIQGFGGAATSNAARATGGDAGKGKASAMALTFMQVFSGAIPIILPLSGKWVGNAFGWAAIFWLQAIICGVLCILMLIFVEETSTTSGKGCFQRMGVEIKSCLLTPEYVLFTLCFAFNMALFFCYAGSASFAMVTELGMDNGAYANMYAINAATMVVGASLGRVLSQRVAPGTLVRSLNVLQLVFAAFISIMFMTGSATWQMLQFVWWVFPFIQGITLPVAMSLVMNASGKTTGTGAAFMGFVQYLFSSITTTMLASIKETGSVGGTIGWLMAACAVLSFITCTLGVNILKKKDPDAVG</sequence>
<dbReference type="GO" id="GO:0005886">
    <property type="term" value="C:plasma membrane"/>
    <property type="evidence" value="ECO:0007669"/>
    <property type="project" value="UniProtKB-SubCell"/>
</dbReference>
<dbReference type="PANTHER" id="PTHR23502">
    <property type="entry name" value="MAJOR FACILITATOR SUPERFAMILY"/>
    <property type="match status" value="1"/>
</dbReference>
<reference evidence="8 10" key="1">
    <citation type="submission" date="2022-01" db="EMBL/GenBank/DDBJ databases">
        <title>Collection of gut derived symbiotic bacterial strains cultured from healthy donors.</title>
        <authorList>
            <person name="Lin H."/>
            <person name="Kohout C."/>
            <person name="Waligurski E."/>
            <person name="Pamer E.G."/>
        </authorList>
    </citation>
    <scope>NUCLEOTIDE SEQUENCE [LARGE SCALE GENOMIC DNA]</scope>
    <source>
        <strain evidence="8 10">DFI.3.7</strain>
    </source>
</reference>
<keyword evidence="3 6" id="KW-0812">Transmembrane</keyword>
<evidence type="ECO:0000313" key="11">
    <source>
        <dbReference type="Proteomes" id="UP001204562"/>
    </source>
</evidence>
<feature type="transmembrane region" description="Helical" evidence="6">
    <location>
        <begin position="171"/>
        <end position="194"/>
    </location>
</feature>
<dbReference type="Proteomes" id="UP001204562">
    <property type="component" value="Unassembled WGS sequence"/>
</dbReference>
<evidence type="ECO:0000259" key="7">
    <source>
        <dbReference type="PROSITE" id="PS50850"/>
    </source>
</evidence>
<organism evidence="9 11">
    <name type="scientific">Intestinimonas massiliensis</name>
    <name type="common">ex Afouda et al. 2020</name>
    <dbReference type="NCBI Taxonomy" id="1673721"/>
    <lineage>
        <taxon>Bacteria</taxon>
        <taxon>Bacillati</taxon>
        <taxon>Bacillota</taxon>
        <taxon>Clostridia</taxon>
        <taxon>Eubacteriales</taxon>
        <taxon>Intestinimonas</taxon>
    </lineage>
</organism>
<comment type="subcellular location">
    <subcellularLocation>
        <location evidence="1">Cell membrane</location>
        <topology evidence="1">Multi-pass membrane protein</topology>
    </subcellularLocation>
</comment>
<feature type="transmembrane region" description="Helical" evidence="6">
    <location>
        <begin position="55"/>
        <end position="74"/>
    </location>
</feature>
<name>A0AAW5JRM8_9FIRM</name>
<dbReference type="InterPro" id="IPR036259">
    <property type="entry name" value="MFS_trans_sf"/>
</dbReference>
<feature type="transmembrane region" description="Helical" evidence="6">
    <location>
        <begin position="319"/>
        <end position="339"/>
    </location>
</feature>
<evidence type="ECO:0000313" key="8">
    <source>
        <dbReference type="EMBL" id="MCG4529181.1"/>
    </source>
</evidence>
<dbReference type="GO" id="GO:0022857">
    <property type="term" value="F:transmembrane transporter activity"/>
    <property type="evidence" value="ECO:0007669"/>
    <property type="project" value="InterPro"/>
</dbReference>
<evidence type="ECO:0000313" key="10">
    <source>
        <dbReference type="Proteomes" id="UP001200313"/>
    </source>
</evidence>
<keyword evidence="5 6" id="KW-0472">Membrane</keyword>